<sequence length="111" mass="12719">MRLFDPQKRRGMRNERLSAAADTKREAKKKAYLNAIREQGINTSITPTKTDSNFAVTNASIETVNSRDHDFNDSTAKKGKDSEDDEAIKLVEWLENELKNDVKEIETELEF</sequence>
<keyword evidence="3" id="KW-1185">Reference proteome</keyword>
<proteinExistence type="predicted"/>
<name>A0A9N8ETX6_9STRA</name>
<gene>
    <name evidence="2" type="ORF">SEMRO_1942_G306760.1</name>
</gene>
<evidence type="ECO:0000313" key="3">
    <source>
        <dbReference type="Proteomes" id="UP001153069"/>
    </source>
</evidence>
<organism evidence="2 3">
    <name type="scientific">Seminavis robusta</name>
    <dbReference type="NCBI Taxonomy" id="568900"/>
    <lineage>
        <taxon>Eukaryota</taxon>
        <taxon>Sar</taxon>
        <taxon>Stramenopiles</taxon>
        <taxon>Ochrophyta</taxon>
        <taxon>Bacillariophyta</taxon>
        <taxon>Bacillariophyceae</taxon>
        <taxon>Bacillariophycidae</taxon>
        <taxon>Naviculales</taxon>
        <taxon>Naviculaceae</taxon>
        <taxon>Seminavis</taxon>
    </lineage>
</organism>
<evidence type="ECO:0000313" key="2">
    <source>
        <dbReference type="EMBL" id="CAB9527102.1"/>
    </source>
</evidence>
<accession>A0A9N8ETX6</accession>
<feature type="region of interest" description="Disordered" evidence="1">
    <location>
        <begin position="1"/>
        <end position="24"/>
    </location>
</feature>
<reference evidence="2" key="1">
    <citation type="submission" date="2020-06" db="EMBL/GenBank/DDBJ databases">
        <authorList>
            <consortium name="Plant Systems Biology data submission"/>
        </authorList>
    </citation>
    <scope>NUCLEOTIDE SEQUENCE</scope>
    <source>
        <strain evidence="2">D6</strain>
    </source>
</reference>
<feature type="compositionally biased region" description="Basic and acidic residues" evidence="1">
    <location>
        <begin position="1"/>
        <end position="16"/>
    </location>
</feature>
<protein>
    <submittedName>
        <fullName evidence="2">Uncharacterized protein</fullName>
    </submittedName>
</protein>
<dbReference type="Proteomes" id="UP001153069">
    <property type="component" value="Unassembled WGS sequence"/>
</dbReference>
<dbReference type="AlphaFoldDB" id="A0A9N8ETX6"/>
<comment type="caution">
    <text evidence="2">The sequence shown here is derived from an EMBL/GenBank/DDBJ whole genome shotgun (WGS) entry which is preliminary data.</text>
</comment>
<evidence type="ECO:0000256" key="1">
    <source>
        <dbReference type="SAM" id="MobiDB-lite"/>
    </source>
</evidence>
<dbReference type="EMBL" id="CAICTM010001940">
    <property type="protein sequence ID" value="CAB9527102.1"/>
    <property type="molecule type" value="Genomic_DNA"/>
</dbReference>